<dbReference type="KEGG" id="ppsc:EHS13_28970"/>
<dbReference type="PROSITE" id="PS50801">
    <property type="entry name" value="STAS"/>
    <property type="match status" value="1"/>
</dbReference>
<dbReference type="PANTHER" id="PTHR33495">
    <property type="entry name" value="ANTI-SIGMA FACTOR ANTAGONIST TM_1081-RELATED-RELATED"/>
    <property type="match status" value="1"/>
</dbReference>
<organism evidence="4 5">
    <name type="scientific">Paenibacillus psychroresistens</name>
    <dbReference type="NCBI Taxonomy" id="1778678"/>
    <lineage>
        <taxon>Bacteria</taxon>
        <taxon>Bacillati</taxon>
        <taxon>Bacillota</taxon>
        <taxon>Bacilli</taxon>
        <taxon>Bacillales</taxon>
        <taxon>Paenibacillaceae</taxon>
        <taxon>Paenibacillus</taxon>
    </lineage>
</organism>
<dbReference type="AlphaFoldDB" id="A0A6B8RTI7"/>
<dbReference type="PANTHER" id="PTHR33495:SF2">
    <property type="entry name" value="ANTI-SIGMA FACTOR ANTAGONIST TM_1081-RELATED"/>
    <property type="match status" value="1"/>
</dbReference>
<dbReference type="InterPro" id="IPR002645">
    <property type="entry name" value="STAS_dom"/>
</dbReference>
<evidence type="ECO:0000256" key="2">
    <source>
        <dbReference type="RuleBase" id="RU003749"/>
    </source>
</evidence>
<keyword evidence="5" id="KW-1185">Reference proteome</keyword>
<sequence>MNIEKFIMDQQENDEEYVFYLSGELDLSVAPQLRSALESIVNQVEKPLILNLKNLKYIDSTGIGIIISVLKIRDELNAPFTVREIPAPIKRLFDLTGISEFLKENTENQA</sequence>
<evidence type="ECO:0000313" key="5">
    <source>
        <dbReference type="Proteomes" id="UP000426246"/>
    </source>
</evidence>
<dbReference type="Gene3D" id="3.30.750.24">
    <property type="entry name" value="STAS domain"/>
    <property type="match status" value="1"/>
</dbReference>
<dbReference type="NCBIfam" id="TIGR00377">
    <property type="entry name" value="ant_ant_sig"/>
    <property type="match status" value="1"/>
</dbReference>
<dbReference type="OrthoDB" id="9793697at2"/>
<dbReference type="GO" id="GO:0043856">
    <property type="term" value="F:anti-sigma factor antagonist activity"/>
    <property type="evidence" value="ECO:0007669"/>
    <property type="project" value="InterPro"/>
</dbReference>
<dbReference type="InterPro" id="IPR003658">
    <property type="entry name" value="Anti-sigma_ant"/>
</dbReference>
<accession>A0A6B8RTI7</accession>
<dbReference type="Proteomes" id="UP000426246">
    <property type="component" value="Chromosome"/>
</dbReference>
<dbReference type="Pfam" id="PF01740">
    <property type="entry name" value="STAS"/>
    <property type="match status" value="1"/>
</dbReference>
<gene>
    <name evidence="4" type="ORF">EHS13_28970</name>
</gene>
<reference evidence="5" key="1">
    <citation type="submission" date="2018-11" db="EMBL/GenBank/DDBJ databases">
        <title>Complete genome sequence of Paenibacillus sp. ML311-T8.</title>
        <authorList>
            <person name="Nam Y.-D."/>
            <person name="Kang J."/>
            <person name="Chung W.-H."/>
            <person name="Park Y.S."/>
        </authorList>
    </citation>
    <scope>NUCLEOTIDE SEQUENCE [LARGE SCALE GENOMIC DNA]</scope>
    <source>
        <strain evidence="5">ML311-T8</strain>
    </source>
</reference>
<comment type="similarity">
    <text evidence="1 2">Belongs to the anti-sigma-factor antagonist family.</text>
</comment>
<dbReference type="InterPro" id="IPR036513">
    <property type="entry name" value="STAS_dom_sf"/>
</dbReference>
<feature type="domain" description="STAS" evidence="3">
    <location>
        <begin position="18"/>
        <end position="110"/>
    </location>
</feature>
<evidence type="ECO:0000259" key="3">
    <source>
        <dbReference type="PROSITE" id="PS50801"/>
    </source>
</evidence>
<dbReference type="RefSeq" id="WP_155703735.1">
    <property type="nucleotide sequence ID" value="NZ_CP034235.1"/>
</dbReference>
<dbReference type="CDD" id="cd07043">
    <property type="entry name" value="STAS_anti-anti-sigma_factors"/>
    <property type="match status" value="1"/>
</dbReference>
<dbReference type="EMBL" id="CP034235">
    <property type="protein sequence ID" value="QGQ98626.1"/>
    <property type="molecule type" value="Genomic_DNA"/>
</dbReference>
<dbReference type="SUPFAM" id="SSF52091">
    <property type="entry name" value="SpoIIaa-like"/>
    <property type="match status" value="1"/>
</dbReference>
<protein>
    <recommendedName>
        <fullName evidence="2">Anti-sigma factor antagonist</fullName>
    </recommendedName>
</protein>
<name>A0A6B8RTI7_9BACL</name>
<evidence type="ECO:0000313" key="4">
    <source>
        <dbReference type="EMBL" id="QGQ98626.1"/>
    </source>
</evidence>
<proteinExistence type="inferred from homology"/>
<evidence type="ECO:0000256" key="1">
    <source>
        <dbReference type="ARBA" id="ARBA00009013"/>
    </source>
</evidence>